<dbReference type="Proteomes" id="UP000534294">
    <property type="component" value="Unassembled WGS sequence"/>
</dbReference>
<dbReference type="AlphaFoldDB" id="A0A7W7YPS8"/>
<dbReference type="InterPro" id="IPR029043">
    <property type="entry name" value="GcvT/YgfZ_C"/>
</dbReference>
<dbReference type="SUPFAM" id="SSF103025">
    <property type="entry name" value="Folate-binding domain"/>
    <property type="match status" value="1"/>
</dbReference>
<dbReference type="InterPro" id="IPR027266">
    <property type="entry name" value="TrmE/GcvT-like"/>
</dbReference>
<dbReference type="Pfam" id="PF08669">
    <property type="entry name" value="GCV_T_C"/>
    <property type="match status" value="1"/>
</dbReference>
<dbReference type="InterPro" id="IPR017703">
    <property type="entry name" value="YgfZ/GCV_T_CS"/>
</dbReference>
<sequence length="290" mass="32315">MTADRYSTLATQGAWVNLSTRAKWRLSGADRVRYLNGQVTNDVRTANSLTALYACVTNLKGKIEGDIFIHAAPDGESLLLDADTSLRESLGIRLERYIIADDAVLEDITDDWQLWHRISPPNGTENPPSAEGHYLTNEYRFHLPGYDVWLPNTSAPPSETWLSEAEAETLRILNRVPAYPHELNAETFPQEAGLESRAMSFTKGCYIGQEILSRIKTTGKMPRQLIAWTSETEQPHGEFLMNAEGKEVGQITSATWHPEKQTYVGLAYVRQAAADAGTWQTFSGQTVQAV</sequence>
<dbReference type="PANTHER" id="PTHR22602">
    <property type="entry name" value="TRANSFERASE CAF17, MITOCHONDRIAL-RELATED"/>
    <property type="match status" value="1"/>
</dbReference>
<protein>
    <submittedName>
        <fullName evidence="3">Folate-binding protein YgfZ</fullName>
    </submittedName>
</protein>
<comment type="caution">
    <text evidence="3">The sequence shown here is derived from an EMBL/GenBank/DDBJ whole genome shotgun (WGS) entry which is preliminary data.</text>
</comment>
<gene>
    <name evidence="3" type="ORF">HNQ64_004405</name>
</gene>
<dbReference type="NCBIfam" id="TIGR03317">
    <property type="entry name" value="ygfZ_signature"/>
    <property type="match status" value="1"/>
</dbReference>
<feature type="domain" description="Aminomethyltransferase C-terminal" evidence="2">
    <location>
        <begin position="235"/>
        <end position="278"/>
    </location>
</feature>
<evidence type="ECO:0000313" key="4">
    <source>
        <dbReference type="Proteomes" id="UP000534294"/>
    </source>
</evidence>
<evidence type="ECO:0000256" key="1">
    <source>
        <dbReference type="ARBA" id="ARBA00022946"/>
    </source>
</evidence>
<dbReference type="EMBL" id="JACHIF010000011">
    <property type="protein sequence ID" value="MBB5040126.1"/>
    <property type="molecule type" value="Genomic_DNA"/>
</dbReference>
<dbReference type="RefSeq" id="WP_184212587.1">
    <property type="nucleotide sequence ID" value="NZ_JACHIF010000011.1"/>
</dbReference>
<accession>A0A7W7YPS8</accession>
<dbReference type="SUPFAM" id="SSF101790">
    <property type="entry name" value="Aminomethyltransferase beta-barrel domain"/>
    <property type="match status" value="1"/>
</dbReference>
<dbReference type="PIRSF" id="PIRSF006487">
    <property type="entry name" value="GcvT"/>
    <property type="match status" value="1"/>
</dbReference>
<evidence type="ECO:0000313" key="3">
    <source>
        <dbReference type="EMBL" id="MBB5040126.1"/>
    </source>
</evidence>
<dbReference type="InterPro" id="IPR013977">
    <property type="entry name" value="GcvT_C"/>
</dbReference>
<evidence type="ECO:0000259" key="2">
    <source>
        <dbReference type="Pfam" id="PF08669"/>
    </source>
</evidence>
<dbReference type="InterPro" id="IPR045179">
    <property type="entry name" value="YgfZ/GcvT"/>
</dbReference>
<keyword evidence="4" id="KW-1185">Reference proteome</keyword>
<dbReference type="PANTHER" id="PTHR22602:SF0">
    <property type="entry name" value="TRANSFERASE CAF17, MITOCHONDRIAL-RELATED"/>
    <property type="match status" value="1"/>
</dbReference>
<dbReference type="GO" id="GO:0016226">
    <property type="term" value="P:iron-sulfur cluster assembly"/>
    <property type="evidence" value="ECO:0007669"/>
    <property type="project" value="TreeGrafter"/>
</dbReference>
<reference evidence="3 4" key="1">
    <citation type="submission" date="2020-08" db="EMBL/GenBank/DDBJ databases">
        <title>Genomic Encyclopedia of Type Strains, Phase IV (KMG-IV): sequencing the most valuable type-strain genomes for metagenomic binning, comparative biology and taxonomic classification.</title>
        <authorList>
            <person name="Goeker M."/>
        </authorList>
    </citation>
    <scope>NUCLEOTIDE SEQUENCE [LARGE SCALE GENOMIC DNA]</scope>
    <source>
        <strain evidence="3 4">DSM 12251</strain>
    </source>
</reference>
<proteinExistence type="predicted"/>
<dbReference type="Gene3D" id="3.30.1360.120">
    <property type="entry name" value="Probable tRNA modification gtpase trme, domain 1"/>
    <property type="match status" value="2"/>
</dbReference>
<keyword evidence="1" id="KW-0809">Transit peptide</keyword>
<organism evidence="3 4">
    <name type="scientific">Prosthecobacter dejongeii</name>
    <dbReference type="NCBI Taxonomy" id="48465"/>
    <lineage>
        <taxon>Bacteria</taxon>
        <taxon>Pseudomonadati</taxon>
        <taxon>Verrucomicrobiota</taxon>
        <taxon>Verrucomicrobiia</taxon>
        <taxon>Verrucomicrobiales</taxon>
        <taxon>Verrucomicrobiaceae</taxon>
        <taxon>Prosthecobacter</taxon>
    </lineage>
</organism>
<name>A0A7W7YPS8_9BACT</name>